<dbReference type="AlphaFoldDB" id="A0A3M7PIP8"/>
<sequence length="126" mass="14590">MDFVVEVYYSYHNHSFTTADSKKWRLKLYLVISSLGLIRNSLMKDFRVECSFCILNNLDLIVFGVKEKILWYSAHCLLIIKTCRIEIHSNFDKSKLAIASSSDSSTESILFKSLSNTKPNFDFAKF</sequence>
<reference evidence="1 2" key="1">
    <citation type="journal article" date="2018" name="Sci. Rep.">
        <title>Genomic signatures of local adaptation to the degree of environmental predictability in rotifers.</title>
        <authorList>
            <person name="Franch-Gras L."/>
            <person name="Hahn C."/>
            <person name="Garcia-Roger E.M."/>
            <person name="Carmona M.J."/>
            <person name="Serra M."/>
            <person name="Gomez A."/>
        </authorList>
    </citation>
    <scope>NUCLEOTIDE SEQUENCE [LARGE SCALE GENOMIC DNA]</scope>
    <source>
        <strain evidence="1">HYR1</strain>
    </source>
</reference>
<proteinExistence type="predicted"/>
<evidence type="ECO:0000313" key="1">
    <source>
        <dbReference type="EMBL" id="RMZ98604.1"/>
    </source>
</evidence>
<accession>A0A3M7PIP8</accession>
<keyword evidence="2" id="KW-1185">Reference proteome</keyword>
<evidence type="ECO:0000313" key="2">
    <source>
        <dbReference type="Proteomes" id="UP000276133"/>
    </source>
</evidence>
<dbReference type="Proteomes" id="UP000276133">
    <property type="component" value="Unassembled WGS sequence"/>
</dbReference>
<gene>
    <name evidence="1" type="ORF">BpHYR1_051128</name>
</gene>
<comment type="caution">
    <text evidence="1">The sequence shown here is derived from an EMBL/GenBank/DDBJ whole genome shotgun (WGS) entry which is preliminary data.</text>
</comment>
<protein>
    <submittedName>
        <fullName evidence="1">Uncharacterized protein</fullName>
    </submittedName>
</protein>
<name>A0A3M7PIP8_BRAPC</name>
<organism evidence="1 2">
    <name type="scientific">Brachionus plicatilis</name>
    <name type="common">Marine rotifer</name>
    <name type="synonym">Brachionus muelleri</name>
    <dbReference type="NCBI Taxonomy" id="10195"/>
    <lineage>
        <taxon>Eukaryota</taxon>
        <taxon>Metazoa</taxon>
        <taxon>Spiralia</taxon>
        <taxon>Gnathifera</taxon>
        <taxon>Rotifera</taxon>
        <taxon>Eurotatoria</taxon>
        <taxon>Monogononta</taxon>
        <taxon>Pseudotrocha</taxon>
        <taxon>Ploima</taxon>
        <taxon>Brachionidae</taxon>
        <taxon>Brachionus</taxon>
    </lineage>
</organism>
<dbReference type="EMBL" id="REGN01010670">
    <property type="protein sequence ID" value="RMZ98604.1"/>
    <property type="molecule type" value="Genomic_DNA"/>
</dbReference>